<proteinExistence type="inferred from homology"/>
<evidence type="ECO:0000256" key="5">
    <source>
        <dbReference type="ARBA" id="ARBA00022898"/>
    </source>
</evidence>
<protein>
    <recommendedName>
        <fullName evidence="3">Carboxynorspermidine/carboxyspermidine decarboxylase</fullName>
        <ecNumber evidence="2">4.1.1.96</ecNumber>
    </recommendedName>
</protein>
<comment type="cofactor">
    <cofactor evidence="1">
        <name>pyridoxal 5'-phosphate</name>
        <dbReference type="ChEBI" id="CHEBI:597326"/>
    </cofactor>
</comment>
<dbReference type="AlphaFoldDB" id="A0A9D2AH75"/>
<dbReference type="EMBL" id="DXFQ01000113">
    <property type="protein sequence ID" value="HIX20194.1"/>
    <property type="molecule type" value="Genomic_DNA"/>
</dbReference>
<feature type="binding site" evidence="11">
    <location>
        <position position="239"/>
    </location>
    <ligand>
        <name>substrate</name>
    </ligand>
</feature>
<comment type="catalytic activity">
    <reaction evidence="9">
        <text>carboxyspermidine + H(+) = spermidine + CO2</text>
        <dbReference type="Rhea" id="RHEA:34095"/>
        <dbReference type="ChEBI" id="CHEBI:15378"/>
        <dbReference type="ChEBI" id="CHEBI:16526"/>
        <dbReference type="ChEBI" id="CHEBI:57834"/>
        <dbReference type="ChEBI" id="CHEBI:65072"/>
        <dbReference type="EC" id="4.1.1.96"/>
    </reaction>
</comment>
<dbReference type="Gene3D" id="3.20.20.10">
    <property type="entry name" value="Alanine racemase"/>
    <property type="match status" value="1"/>
</dbReference>
<dbReference type="SUPFAM" id="SSF50621">
    <property type="entry name" value="Alanine racemase C-terminal domain-like"/>
    <property type="match status" value="1"/>
</dbReference>
<evidence type="ECO:0000256" key="1">
    <source>
        <dbReference type="ARBA" id="ARBA00001933"/>
    </source>
</evidence>
<sequence>MAEYLISEAALLRNARELQRLGSESGARMLIALKAFCNPTCISLLRPYAWGCCASGLYEAKLGSVCHGGHIAVFSPAYRDDELRELLNIAHHIDFNSLSQWARYRSECLAHPRVQSGELQLGLRINPCHSTGHTPLYDPCIPGSRLGIPPQNLSGADLSGLSGLHIHTLCEQGAAELIETFRALENSLGDLLASPQMRYLNLGGGHWITKPDYDRAALVDLLRDIRRRYRLDVYLEPGEAWFIHTGVLRAQVLDTFESLGYRHAILDVSASAHMPDVLEMPYRPDVYLAEPSPGTPAGDPSREPLYPAVQRSGTRYIAAGESGQKAYDYRLGAPTCLAGDVIGDYSFDRELRVGDQLVFDDMTHYTMVKTTHFNGVPHPSIALERADDSVETLYRPSYQNFAAQLG</sequence>
<keyword evidence="5" id="KW-0663">Pyridoxal phosphate</keyword>
<dbReference type="Gene3D" id="2.40.37.10">
    <property type="entry name" value="Lyase, Ornithine Decarboxylase, Chain A, domain 1"/>
    <property type="match status" value="1"/>
</dbReference>
<evidence type="ECO:0000313" key="14">
    <source>
        <dbReference type="Proteomes" id="UP000823964"/>
    </source>
</evidence>
<comment type="catalytic activity">
    <reaction evidence="10">
        <text>carboxynorspermidine + H(+) = norspermidine + CO2</text>
        <dbReference type="Rhea" id="RHEA:34099"/>
        <dbReference type="ChEBI" id="CHEBI:15378"/>
        <dbReference type="ChEBI" id="CHEBI:16526"/>
        <dbReference type="ChEBI" id="CHEBI:57920"/>
        <dbReference type="ChEBI" id="CHEBI:65070"/>
        <dbReference type="EC" id="4.1.1.96"/>
    </reaction>
</comment>
<feature type="domain" description="Orn/DAP/Arg decarboxylase 2 C-terminal" evidence="12">
    <location>
        <begin position="244"/>
        <end position="362"/>
    </location>
</feature>
<evidence type="ECO:0000259" key="12">
    <source>
        <dbReference type="Pfam" id="PF00278"/>
    </source>
</evidence>
<dbReference type="Proteomes" id="UP000823964">
    <property type="component" value="Unassembled WGS sequence"/>
</dbReference>
<organism evidence="13 14">
    <name type="scientific">Candidatus Akkermansia intestinigallinarum</name>
    <dbReference type="NCBI Taxonomy" id="2838431"/>
    <lineage>
        <taxon>Bacteria</taxon>
        <taxon>Pseudomonadati</taxon>
        <taxon>Verrucomicrobiota</taxon>
        <taxon>Verrucomicrobiia</taxon>
        <taxon>Verrucomicrobiales</taxon>
        <taxon>Akkermansiaceae</taxon>
        <taxon>Akkermansia</taxon>
    </lineage>
</organism>
<reference evidence="13" key="1">
    <citation type="journal article" date="2021" name="PeerJ">
        <title>Extensive microbial diversity within the chicken gut microbiome revealed by metagenomics and culture.</title>
        <authorList>
            <person name="Gilroy R."/>
            <person name="Ravi A."/>
            <person name="Getino M."/>
            <person name="Pursley I."/>
            <person name="Horton D.L."/>
            <person name="Alikhan N.F."/>
            <person name="Baker D."/>
            <person name="Gharbi K."/>
            <person name="Hall N."/>
            <person name="Watson M."/>
            <person name="Adriaenssens E.M."/>
            <person name="Foster-Nyarko E."/>
            <person name="Jarju S."/>
            <person name="Secka A."/>
            <person name="Antonio M."/>
            <person name="Oren A."/>
            <person name="Chaudhuri R.R."/>
            <person name="La Ragione R."/>
            <person name="Hildebrand F."/>
            <person name="Pallen M.J."/>
        </authorList>
    </citation>
    <scope>NUCLEOTIDE SEQUENCE</scope>
    <source>
        <strain evidence="13">14975</strain>
    </source>
</reference>
<gene>
    <name evidence="13" type="ORF">H9862_06300</name>
</gene>
<dbReference type="CDD" id="cd06829">
    <property type="entry name" value="PLPDE_III_CANSDC"/>
    <property type="match status" value="1"/>
</dbReference>
<dbReference type="GO" id="GO:0008836">
    <property type="term" value="F:diaminopimelate decarboxylase activity"/>
    <property type="evidence" value="ECO:0007669"/>
    <property type="project" value="TreeGrafter"/>
</dbReference>
<evidence type="ECO:0000256" key="10">
    <source>
        <dbReference type="ARBA" id="ARBA00047389"/>
    </source>
</evidence>
<feature type="binding site" evidence="11">
    <location>
        <position position="276"/>
    </location>
    <ligand>
        <name>substrate</name>
    </ligand>
</feature>
<keyword evidence="7" id="KW-0456">Lyase</keyword>
<dbReference type="InterPro" id="IPR022643">
    <property type="entry name" value="De-COase2_C"/>
</dbReference>
<comment type="caution">
    <text evidence="13">The sequence shown here is derived from an EMBL/GenBank/DDBJ whole genome shotgun (WGS) entry which is preliminary data.</text>
</comment>
<reference evidence="13" key="2">
    <citation type="submission" date="2021-04" db="EMBL/GenBank/DDBJ databases">
        <authorList>
            <person name="Gilroy R."/>
        </authorList>
    </citation>
    <scope>NUCLEOTIDE SEQUENCE</scope>
    <source>
        <strain evidence="13">14975</strain>
    </source>
</reference>
<accession>A0A9D2AH75</accession>
<dbReference type="GO" id="GO:0008295">
    <property type="term" value="P:spermidine biosynthetic process"/>
    <property type="evidence" value="ECO:0007669"/>
    <property type="project" value="UniProtKB-KW"/>
</dbReference>
<dbReference type="Pfam" id="PF00278">
    <property type="entry name" value="Orn_DAP_Arg_deC"/>
    <property type="match status" value="1"/>
</dbReference>
<dbReference type="InterPro" id="IPR009006">
    <property type="entry name" value="Ala_racemase/Decarboxylase_C"/>
</dbReference>
<dbReference type="SUPFAM" id="SSF51419">
    <property type="entry name" value="PLP-binding barrel"/>
    <property type="match status" value="1"/>
</dbReference>
<dbReference type="PANTHER" id="PTHR43727">
    <property type="entry name" value="DIAMINOPIMELATE DECARBOXYLASE"/>
    <property type="match status" value="1"/>
</dbReference>
<keyword evidence="4" id="KW-0210">Decarboxylase</keyword>
<evidence type="ECO:0000313" key="13">
    <source>
        <dbReference type="EMBL" id="HIX20194.1"/>
    </source>
</evidence>
<evidence type="ECO:0000256" key="7">
    <source>
        <dbReference type="ARBA" id="ARBA00023239"/>
    </source>
</evidence>
<comment type="similarity">
    <text evidence="8">Belongs to the Orn/Lys/Arg decarboxylase class-II family. NspC subfamily.</text>
</comment>
<evidence type="ECO:0000256" key="4">
    <source>
        <dbReference type="ARBA" id="ARBA00022793"/>
    </source>
</evidence>
<evidence type="ECO:0000256" key="11">
    <source>
        <dbReference type="PIRSR" id="PIRSR038941-1"/>
    </source>
</evidence>
<keyword evidence="6" id="KW-0745">Spermidine biosynthesis</keyword>
<evidence type="ECO:0000256" key="8">
    <source>
        <dbReference type="ARBA" id="ARBA00025802"/>
    </source>
</evidence>
<evidence type="ECO:0000256" key="2">
    <source>
        <dbReference type="ARBA" id="ARBA00012259"/>
    </source>
</evidence>
<dbReference type="PIRSF" id="PIRSF038941">
    <property type="entry name" value="NspC"/>
    <property type="match status" value="1"/>
</dbReference>
<dbReference type="GO" id="GO:0009089">
    <property type="term" value="P:lysine biosynthetic process via diaminopimelate"/>
    <property type="evidence" value="ECO:0007669"/>
    <property type="project" value="TreeGrafter"/>
</dbReference>
<dbReference type="InterPro" id="IPR005730">
    <property type="entry name" value="Nsp_de-COase"/>
</dbReference>
<dbReference type="PANTHER" id="PTHR43727:SF1">
    <property type="entry name" value="CARBOXYNORSPERMIDINE_CARBOXYSPERMIDINE DECARBOXYLASE"/>
    <property type="match status" value="1"/>
</dbReference>
<evidence type="ECO:0000256" key="9">
    <source>
        <dbReference type="ARBA" id="ARBA00047351"/>
    </source>
</evidence>
<dbReference type="EC" id="4.1.1.96" evidence="2"/>
<evidence type="ECO:0000256" key="3">
    <source>
        <dbReference type="ARBA" id="ARBA00013633"/>
    </source>
</evidence>
<dbReference type="InterPro" id="IPR029066">
    <property type="entry name" value="PLP-binding_barrel"/>
</dbReference>
<name>A0A9D2AH75_9BACT</name>
<evidence type="ECO:0000256" key="6">
    <source>
        <dbReference type="ARBA" id="ARBA00023066"/>
    </source>
</evidence>
<dbReference type="GO" id="GO:0045312">
    <property type="term" value="P:nor-spermidine biosynthetic process"/>
    <property type="evidence" value="ECO:0007669"/>
    <property type="project" value="InterPro"/>
</dbReference>